<accession>A0A8I6SDP6</accession>
<dbReference type="GO" id="GO:0051082">
    <property type="term" value="F:unfolded protein binding"/>
    <property type="evidence" value="ECO:0007669"/>
    <property type="project" value="TreeGrafter"/>
</dbReference>
<evidence type="ECO:0000256" key="7">
    <source>
        <dbReference type="ARBA" id="ARBA00023136"/>
    </source>
</evidence>
<dbReference type="AlphaFoldDB" id="A0A8I6SDP6"/>
<organism evidence="9 10">
    <name type="scientific">Cimex lectularius</name>
    <name type="common">Bed bug</name>
    <name type="synonym">Acanthia lectularia</name>
    <dbReference type="NCBI Taxonomy" id="79782"/>
    <lineage>
        <taxon>Eukaryota</taxon>
        <taxon>Metazoa</taxon>
        <taxon>Ecdysozoa</taxon>
        <taxon>Arthropoda</taxon>
        <taxon>Hexapoda</taxon>
        <taxon>Insecta</taxon>
        <taxon>Pterygota</taxon>
        <taxon>Neoptera</taxon>
        <taxon>Paraneoptera</taxon>
        <taxon>Hemiptera</taxon>
        <taxon>Heteroptera</taxon>
        <taxon>Panheteroptera</taxon>
        <taxon>Cimicomorpha</taxon>
        <taxon>Cimicidae</taxon>
        <taxon>Cimex</taxon>
    </lineage>
</organism>
<dbReference type="PANTHER" id="PTHR33968">
    <property type="entry name" value="PROTEIN PET100 HOMOLOG, MITOCHONDRIAL"/>
    <property type="match status" value="1"/>
</dbReference>
<keyword evidence="3" id="KW-0812">Transmembrane</keyword>
<dbReference type="Pfam" id="PF09803">
    <property type="entry name" value="Pet100"/>
    <property type="match status" value="1"/>
</dbReference>
<dbReference type="RefSeq" id="XP_014262548.1">
    <property type="nucleotide sequence ID" value="XM_014407062.2"/>
</dbReference>
<dbReference type="PANTHER" id="PTHR33968:SF1">
    <property type="entry name" value="PROTEIN PET100 HOMOLOG, MITOCHONDRIAL"/>
    <property type="match status" value="1"/>
</dbReference>
<proteinExistence type="inferred from homology"/>
<comment type="similarity">
    <text evidence="8">Belongs to the PET100 family.</text>
</comment>
<evidence type="ECO:0000256" key="1">
    <source>
        <dbReference type="ARBA" id="ARBA00004167"/>
    </source>
</evidence>
<keyword evidence="5" id="KW-1133">Transmembrane helix</keyword>
<dbReference type="GeneID" id="106674394"/>
<dbReference type="Proteomes" id="UP000494040">
    <property type="component" value="Unassembled WGS sequence"/>
</dbReference>
<keyword evidence="7" id="KW-0472">Membrane</keyword>
<dbReference type="GO" id="GO:0005743">
    <property type="term" value="C:mitochondrial inner membrane"/>
    <property type="evidence" value="ECO:0007669"/>
    <property type="project" value="TreeGrafter"/>
</dbReference>
<evidence type="ECO:0000256" key="3">
    <source>
        <dbReference type="ARBA" id="ARBA00022692"/>
    </source>
</evidence>
<dbReference type="OMA" id="MALYMTF"/>
<protein>
    <recommendedName>
        <fullName evidence="11">Protein PET100 homolog, mitochondrial</fullName>
    </recommendedName>
</protein>
<sequence>MGGWKLEVGKMALYMAFPVGIFHFFNQPQYFEDWVVSVKREIYPPENPIHREMLENAKESLRKKEELNLKKQLDGM</sequence>
<evidence type="ECO:0000256" key="4">
    <source>
        <dbReference type="ARBA" id="ARBA00022946"/>
    </source>
</evidence>
<keyword evidence="10" id="KW-1185">Reference proteome</keyword>
<evidence type="ECO:0000256" key="6">
    <source>
        <dbReference type="ARBA" id="ARBA00023128"/>
    </source>
</evidence>
<evidence type="ECO:0000313" key="10">
    <source>
        <dbReference type="Proteomes" id="UP000494040"/>
    </source>
</evidence>
<evidence type="ECO:0000256" key="5">
    <source>
        <dbReference type="ARBA" id="ARBA00022989"/>
    </source>
</evidence>
<dbReference type="OrthoDB" id="18175at2759"/>
<evidence type="ECO:0000313" key="9">
    <source>
        <dbReference type="EnsemblMetazoa" id="XP_014262548.1"/>
    </source>
</evidence>
<reference evidence="9" key="1">
    <citation type="submission" date="2022-01" db="UniProtKB">
        <authorList>
            <consortium name="EnsemblMetazoa"/>
        </authorList>
    </citation>
    <scope>IDENTIFICATION</scope>
</reference>
<dbReference type="InterPro" id="IPR018625">
    <property type="entry name" value="Pet100"/>
</dbReference>
<dbReference type="EnsemblMetazoa" id="XM_014407062.2">
    <property type="protein sequence ID" value="XP_014262548.1"/>
    <property type="gene ID" value="LOC106674394"/>
</dbReference>
<dbReference type="GO" id="GO:0033617">
    <property type="term" value="P:mitochondrial respiratory chain complex IV assembly"/>
    <property type="evidence" value="ECO:0007669"/>
    <property type="project" value="InterPro"/>
</dbReference>
<keyword evidence="4" id="KW-0809">Transit peptide</keyword>
<evidence type="ECO:0000256" key="8">
    <source>
        <dbReference type="ARBA" id="ARBA00038077"/>
    </source>
</evidence>
<comment type="subcellular location">
    <subcellularLocation>
        <location evidence="1">Membrane</location>
        <topology evidence="1">Single-pass membrane protein</topology>
    </subcellularLocation>
    <subcellularLocation>
        <location evidence="2">Mitochondrion membrane</location>
    </subcellularLocation>
</comment>
<dbReference type="KEGG" id="clec:106674394"/>
<keyword evidence="6" id="KW-0496">Mitochondrion</keyword>
<evidence type="ECO:0000256" key="2">
    <source>
        <dbReference type="ARBA" id="ARBA00004325"/>
    </source>
</evidence>
<name>A0A8I6SDP6_CIMLE</name>
<evidence type="ECO:0008006" key="11">
    <source>
        <dbReference type="Google" id="ProtNLM"/>
    </source>
</evidence>